<protein>
    <submittedName>
        <fullName evidence="2">Transposase</fullName>
    </submittedName>
</protein>
<name>A0ABS0TDN0_9STAP</name>
<organism evidence="2 3">
    <name type="scientific">Staphylococcus canis</name>
    <dbReference type="NCBI Taxonomy" id="2724942"/>
    <lineage>
        <taxon>Bacteria</taxon>
        <taxon>Bacillati</taxon>
        <taxon>Bacillota</taxon>
        <taxon>Bacilli</taxon>
        <taxon>Bacillales</taxon>
        <taxon>Staphylococcaceae</taxon>
        <taxon>Staphylococcus</taxon>
    </lineage>
</organism>
<comment type="caution">
    <text evidence="2">The sequence shown here is derived from an EMBL/GenBank/DDBJ whole genome shotgun (WGS) entry which is preliminary data.</text>
</comment>
<gene>
    <name evidence="2" type="ORF">HHH54_11120</name>
</gene>
<feature type="non-terminal residue" evidence="2">
    <location>
        <position position="1"/>
    </location>
</feature>
<evidence type="ECO:0000259" key="1">
    <source>
        <dbReference type="Pfam" id="PF01610"/>
    </source>
</evidence>
<sequence length="84" mass="10295">DRRLKSLKDYFYRFSLEERKRVQTVSIDMYQPYIVLIQELFPNAKIIIDRFHIIQSLNRALNMARVSVMHTFKNIDRPLYNKFK</sequence>
<feature type="non-terminal residue" evidence="2">
    <location>
        <position position="84"/>
    </location>
</feature>
<feature type="domain" description="Transposase IS204/IS1001/IS1096/IS1165 DDE" evidence="1">
    <location>
        <begin position="1"/>
        <end position="77"/>
    </location>
</feature>
<reference evidence="2 3" key="1">
    <citation type="submission" date="2020-04" db="EMBL/GenBank/DDBJ databases">
        <title>Staphylococcus species from domestic dog.</title>
        <authorList>
            <person name="Paterson G.K."/>
        </authorList>
    </citation>
    <scope>NUCLEOTIDE SEQUENCE [LARGE SCALE GENOMIC DNA]</scope>
    <source>
        <strain evidence="2 3">H16/1A</strain>
    </source>
</reference>
<dbReference type="Proteomes" id="UP000751852">
    <property type="component" value="Unassembled WGS sequence"/>
</dbReference>
<dbReference type="Pfam" id="PF01610">
    <property type="entry name" value="DDE_Tnp_ISL3"/>
    <property type="match status" value="1"/>
</dbReference>
<dbReference type="InterPro" id="IPR047951">
    <property type="entry name" value="Transpos_ISL3"/>
</dbReference>
<dbReference type="PANTHER" id="PTHR33498">
    <property type="entry name" value="TRANSPOSASE FOR INSERTION SEQUENCE ELEMENT IS1557"/>
    <property type="match status" value="1"/>
</dbReference>
<evidence type="ECO:0000313" key="2">
    <source>
        <dbReference type="EMBL" id="MBI5976086.1"/>
    </source>
</evidence>
<accession>A0ABS0TDN0</accession>
<evidence type="ECO:0000313" key="3">
    <source>
        <dbReference type="Proteomes" id="UP000751852"/>
    </source>
</evidence>
<keyword evidence="3" id="KW-1185">Reference proteome</keyword>
<dbReference type="PANTHER" id="PTHR33498:SF1">
    <property type="entry name" value="TRANSPOSASE FOR INSERTION SEQUENCE ELEMENT IS1557"/>
    <property type="match status" value="1"/>
</dbReference>
<proteinExistence type="predicted"/>
<dbReference type="RefSeq" id="WP_198618833.1">
    <property type="nucleotide sequence ID" value="NZ_JABANU010000104.1"/>
</dbReference>
<dbReference type="InterPro" id="IPR002560">
    <property type="entry name" value="Transposase_DDE"/>
</dbReference>
<dbReference type="EMBL" id="JABANU010000104">
    <property type="protein sequence ID" value="MBI5976086.1"/>
    <property type="molecule type" value="Genomic_DNA"/>
</dbReference>